<reference evidence="1 2" key="1">
    <citation type="journal article" date="2015" name="BMC Genomics">
        <title>Genome mining reveals unlocked bioactive potential of marine Gram-negative bacteria.</title>
        <authorList>
            <person name="Machado H."/>
            <person name="Sonnenschein E.C."/>
            <person name="Melchiorsen J."/>
            <person name="Gram L."/>
        </authorList>
    </citation>
    <scope>NUCLEOTIDE SEQUENCE [LARGE SCALE GENOMIC DNA]</scope>
    <source>
        <strain evidence="1 2">S2757</strain>
    </source>
</reference>
<dbReference type="STRING" id="579748.TW81_08880"/>
<dbReference type="Proteomes" id="UP000033673">
    <property type="component" value="Unassembled WGS sequence"/>
</dbReference>
<evidence type="ECO:0000313" key="1">
    <source>
        <dbReference type="EMBL" id="KJY83117.1"/>
    </source>
</evidence>
<accession>A0A0F4NJ16</accession>
<dbReference type="InterPro" id="IPR021372">
    <property type="entry name" value="DUF2989"/>
</dbReference>
<proteinExistence type="predicted"/>
<comment type="caution">
    <text evidence="1">The sequence shown here is derived from an EMBL/GenBank/DDBJ whole genome shotgun (WGS) entry which is preliminary data.</text>
</comment>
<name>A0A0F4NJ16_9VIBR</name>
<dbReference type="EMBL" id="JXXV01000016">
    <property type="protein sequence ID" value="KJY83117.1"/>
    <property type="molecule type" value="Genomic_DNA"/>
</dbReference>
<dbReference type="AlphaFoldDB" id="A0A0F4NJ16"/>
<sequence length="274" mass="30927">MNTLKTVFILAIALIVSGCLEGNKNTEQLCANNPSLQCSRLNMDDGQCRIPRTDLIWHRFEVLKNPTDENRIEEYRYLAAYKKCLELASQIQPIDQSALKQQRFNALVNSGDDLDKIVATLEKSSSPQALYFLWSQIGSDEARRGFLQLEGSPALETAELQYALATFYTSRDQHKTRDLLIHSLELTNSSKVNTEVFKSLASTTYRLGMKKEAYIWTMVAQKFGVPIVSESELQLLYGFDSSVYNQLDDIADRVEDAIESGTFNATLIPKFAQS</sequence>
<gene>
    <name evidence="1" type="ORF">TW81_08880</name>
</gene>
<dbReference type="Pfam" id="PF11207">
    <property type="entry name" value="DUF2989"/>
    <property type="match status" value="1"/>
</dbReference>
<evidence type="ECO:0000313" key="2">
    <source>
        <dbReference type="Proteomes" id="UP000033673"/>
    </source>
</evidence>
<dbReference type="PATRIC" id="fig|579748.3.peg.1829"/>
<dbReference type="PROSITE" id="PS51257">
    <property type="entry name" value="PROKAR_LIPOPROTEIN"/>
    <property type="match status" value="1"/>
</dbReference>
<keyword evidence="2" id="KW-1185">Reference proteome</keyword>
<dbReference type="RefSeq" id="WP_045955357.1">
    <property type="nucleotide sequence ID" value="NZ_JXXV01000016.1"/>
</dbReference>
<protein>
    <recommendedName>
        <fullName evidence="3">DUF2989 domain-containing protein</fullName>
    </recommendedName>
</protein>
<organism evidence="1 2">
    <name type="scientific">Vibrio galatheae</name>
    <dbReference type="NCBI Taxonomy" id="579748"/>
    <lineage>
        <taxon>Bacteria</taxon>
        <taxon>Pseudomonadati</taxon>
        <taxon>Pseudomonadota</taxon>
        <taxon>Gammaproteobacteria</taxon>
        <taxon>Vibrionales</taxon>
        <taxon>Vibrionaceae</taxon>
        <taxon>Vibrio</taxon>
    </lineage>
</organism>
<dbReference type="OrthoDB" id="5900133at2"/>
<evidence type="ECO:0008006" key="3">
    <source>
        <dbReference type="Google" id="ProtNLM"/>
    </source>
</evidence>